<evidence type="ECO:0000313" key="2">
    <source>
        <dbReference type="WBParaSite" id="PDA_v2.g9701.t1"/>
    </source>
</evidence>
<keyword evidence="1" id="KW-1185">Reference proteome</keyword>
<dbReference type="WBParaSite" id="PDA_v2.g9701.t1">
    <property type="protein sequence ID" value="PDA_v2.g9701.t1"/>
    <property type="gene ID" value="PDA_v2.g9701"/>
</dbReference>
<protein>
    <submittedName>
        <fullName evidence="2">Uncharacterized protein</fullName>
    </submittedName>
</protein>
<dbReference type="Proteomes" id="UP000887578">
    <property type="component" value="Unplaced"/>
</dbReference>
<dbReference type="AlphaFoldDB" id="A0A914QZA8"/>
<proteinExistence type="predicted"/>
<name>A0A914QZA8_9BILA</name>
<sequence>MTSLATNESNSSIDNLIECSCPFEFKDECIKQPICVYGINDNGNIFFNGMDDSMNLTIIALQRKAEINNTDDILVNLYNPISMVIFYYGCQRCDDLKQFGNITLPKLRVFLLSLYNQRMKYNIKYSQSDFVDFSSNLLNDERRQPMPEITVRPFWKNRLMFNETCANKKREFTQKHFIPAFLTQDLCILDYKMINYLSINETYQTSNGEIIYSPTLSYNDLYSFNILPNSSDDIPADKYSGKREACKITLDLTSDIRILRFFCLCPKHDCTLKVTTHDPLQCCPYKLETEFNVDTVYSSIDITSEFMSVDKFFEQSENTFCHVEWTVYNNEYRAFFLKGHLPFPDGYSFEYIYQTISHQPSSFCPFVMYEHENVGAIDAVFYRNDSKQLLDAFMNGMIDHLVFTDVFVGANCSSEGLLSHYSYSAAYGSNSAVFPCYKYFDLYFMNQIFPMIGINILPIKIIAKGKQCYYYSVKAYKENLKGCELKDQFPPFMIISGCPENVEISLKEVLRMRKIINACPTMKSNESQWKYETIGSSQATLCGQFLRGIKLENGKYIPKEIELRTVTMKDLEMIGISNNNTYFHGCGFNPSQNLTLCTCFSVLGGCDYLYTAGRIHLLRYLPFKDSNV</sequence>
<organism evidence="1 2">
    <name type="scientific">Panagrolaimus davidi</name>
    <dbReference type="NCBI Taxonomy" id="227884"/>
    <lineage>
        <taxon>Eukaryota</taxon>
        <taxon>Metazoa</taxon>
        <taxon>Ecdysozoa</taxon>
        <taxon>Nematoda</taxon>
        <taxon>Chromadorea</taxon>
        <taxon>Rhabditida</taxon>
        <taxon>Tylenchina</taxon>
        <taxon>Panagrolaimomorpha</taxon>
        <taxon>Panagrolaimoidea</taxon>
        <taxon>Panagrolaimidae</taxon>
        <taxon>Panagrolaimus</taxon>
    </lineage>
</organism>
<evidence type="ECO:0000313" key="1">
    <source>
        <dbReference type="Proteomes" id="UP000887578"/>
    </source>
</evidence>
<accession>A0A914QZA8</accession>
<reference evidence="2" key="1">
    <citation type="submission" date="2022-11" db="UniProtKB">
        <authorList>
            <consortium name="WormBaseParasite"/>
        </authorList>
    </citation>
    <scope>IDENTIFICATION</scope>
</reference>